<keyword evidence="2 4" id="KW-0238">DNA-binding</keyword>
<evidence type="ECO:0000256" key="2">
    <source>
        <dbReference type="ARBA" id="ARBA00023125"/>
    </source>
</evidence>
<gene>
    <name evidence="6" type="ORF">Ga0074812_109110</name>
</gene>
<reference evidence="7" key="1">
    <citation type="submission" date="2015-11" db="EMBL/GenBank/DDBJ databases">
        <authorList>
            <person name="Varghese N."/>
        </authorList>
    </citation>
    <scope>NUCLEOTIDE SEQUENCE [LARGE SCALE GENOMIC DNA]</scope>
    <source>
        <strain evidence="7">DSM 45899</strain>
    </source>
</reference>
<dbReference type="PANTHER" id="PTHR30055:SF146">
    <property type="entry name" value="HTH-TYPE TRANSCRIPTIONAL DUAL REGULATOR CECR"/>
    <property type="match status" value="1"/>
</dbReference>
<dbReference type="Pfam" id="PF00440">
    <property type="entry name" value="TetR_N"/>
    <property type="match status" value="1"/>
</dbReference>
<evidence type="ECO:0000256" key="1">
    <source>
        <dbReference type="ARBA" id="ARBA00023015"/>
    </source>
</evidence>
<dbReference type="Gene3D" id="1.10.10.60">
    <property type="entry name" value="Homeodomain-like"/>
    <property type="match status" value="1"/>
</dbReference>
<dbReference type="InterPro" id="IPR001647">
    <property type="entry name" value="HTH_TetR"/>
</dbReference>
<feature type="DNA-binding region" description="H-T-H motif" evidence="4">
    <location>
        <begin position="42"/>
        <end position="61"/>
    </location>
</feature>
<evidence type="ECO:0000259" key="5">
    <source>
        <dbReference type="PROSITE" id="PS50977"/>
    </source>
</evidence>
<dbReference type="RefSeq" id="WP_091277741.1">
    <property type="nucleotide sequence ID" value="NZ_FAOZ01000009.1"/>
</dbReference>
<evidence type="ECO:0000256" key="3">
    <source>
        <dbReference type="ARBA" id="ARBA00023163"/>
    </source>
</evidence>
<feature type="domain" description="HTH tetR-type" evidence="5">
    <location>
        <begin position="19"/>
        <end position="79"/>
    </location>
</feature>
<protein>
    <submittedName>
        <fullName evidence="6">DNA-binding transcriptional regulator, AcrR family</fullName>
    </submittedName>
</protein>
<dbReference type="AlphaFoldDB" id="A0A0S4QQV2"/>
<evidence type="ECO:0000313" key="6">
    <source>
        <dbReference type="EMBL" id="CUU56890.1"/>
    </source>
</evidence>
<keyword evidence="7" id="KW-1185">Reference proteome</keyword>
<organism evidence="6 7">
    <name type="scientific">Parafrankia irregularis</name>
    <dbReference type="NCBI Taxonomy" id="795642"/>
    <lineage>
        <taxon>Bacteria</taxon>
        <taxon>Bacillati</taxon>
        <taxon>Actinomycetota</taxon>
        <taxon>Actinomycetes</taxon>
        <taxon>Frankiales</taxon>
        <taxon>Frankiaceae</taxon>
        <taxon>Parafrankia</taxon>
    </lineage>
</organism>
<dbReference type="PRINTS" id="PR00455">
    <property type="entry name" value="HTHTETR"/>
</dbReference>
<dbReference type="FunFam" id="1.10.10.60:FF:000141">
    <property type="entry name" value="TetR family transcriptional regulator"/>
    <property type="match status" value="1"/>
</dbReference>
<dbReference type="InterPro" id="IPR009057">
    <property type="entry name" value="Homeodomain-like_sf"/>
</dbReference>
<dbReference type="GO" id="GO:0045892">
    <property type="term" value="P:negative regulation of DNA-templated transcription"/>
    <property type="evidence" value="ECO:0007669"/>
    <property type="project" value="UniProtKB-ARBA"/>
</dbReference>
<evidence type="ECO:0000313" key="7">
    <source>
        <dbReference type="Proteomes" id="UP000198802"/>
    </source>
</evidence>
<proteinExistence type="predicted"/>
<evidence type="ECO:0000256" key="4">
    <source>
        <dbReference type="PROSITE-ProRule" id="PRU00335"/>
    </source>
</evidence>
<dbReference type="Gene3D" id="1.10.357.10">
    <property type="entry name" value="Tetracycline Repressor, domain 2"/>
    <property type="match status" value="1"/>
</dbReference>
<dbReference type="GO" id="GO:0003700">
    <property type="term" value="F:DNA-binding transcription factor activity"/>
    <property type="evidence" value="ECO:0007669"/>
    <property type="project" value="TreeGrafter"/>
</dbReference>
<dbReference type="PROSITE" id="PS50977">
    <property type="entry name" value="HTH_TETR_2"/>
    <property type="match status" value="1"/>
</dbReference>
<keyword evidence="1" id="KW-0805">Transcription regulation</keyword>
<dbReference type="GO" id="GO:0000976">
    <property type="term" value="F:transcription cis-regulatory region binding"/>
    <property type="evidence" value="ECO:0007669"/>
    <property type="project" value="TreeGrafter"/>
</dbReference>
<accession>A0A0S4QQV2</accession>
<dbReference type="InterPro" id="IPR039536">
    <property type="entry name" value="TetR_C_Proteobacteria"/>
</dbReference>
<dbReference type="EMBL" id="FAOZ01000009">
    <property type="protein sequence ID" value="CUU56890.1"/>
    <property type="molecule type" value="Genomic_DNA"/>
</dbReference>
<dbReference type="PANTHER" id="PTHR30055">
    <property type="entry name" value="HTH-TYPE TRANSCRIPTIONAL REGULATOR RUTR"/>
    <property type="match status" value="1"/>
</dbReference>
<keyword evidence="3" id="KW-0804">Transcription</keyword>
<dbReference type="Pfam" id="PF14246">
    <property type="entry name" value="TetR_C_7"/>
    <property type="match status" value="1"/>
</dbReference>
<dbReference type="InterPro" id="IPR050109">
    <property type="entry name" value="HTH-type_TetR-like_transc_reg"/>
</dbReference>
<dbReference type="SUPFAM" id="SSF46689">
    <property type="entry name" value="Homeodomain-like"/>
    <property type="match status" value="1"/>
</dbReference>
<name>A0A0S4QQV2_9ACTN</name>
<dbReference type="Proteomes" id="UP000198802">
    <property type="component" value="Unassembled WGS sequence"/>
</dbReference>
<sequence length="225" mass="23652">MGRAKVADAAGDASFRGRIDKRQAILDAAFVVFAREGYAQASIDLIAAEAGVAKPTIYNHLAGKENLFRHAMAAAADRTTARTLAAVSRLTADVPDLHLAFVEVGRALLDCYCSADSWALRRLLHAEIVRFPDLFDLVGASGPGQVAQAVADRLARLALAGRLRLTDPVEAGEQFVALLTGPVAGRSALGTLPFDDVQRQAAAHSATVTFLRAFGAEPTESTGAA</sequence>